<proteinExistence type="predicted"/>
<organism evidence="2 3">
    <name type="scientific">Psychrosphaera algicola</name>
    <dbReference type="NCBI Taxonomy" id="3023714"/>
    <lineage>
        <taxon>Bacteria</taxon>
        <taxon>Pseudomonadati</taxon>
        <taxon>Pseudomonadota</taxon>
        <taxon>Gammaproteobacteria</taxon>
        <taxon>Alteromonadales</taxon>
        <taxon>Pseudoalteromonadaceae</taxon>
        <taxon>Psychrosphaera</taxon>
    </lineage>
</organism>
<keyword evidence="3" id="KW-1185">Reference proteome</keyword>
<protein>
    <submittedName>
        <fullName evidence="2">Uncharacterized protein</fullName>
    </submittedName>
</protein>
<dbReference type="RefSeq" id="WP_272181689.1">
    <property type="nucleotide sequence ID" value="NZ_JAQOMS010000002.1"/>
</dbReference>
<gene>
    <name evidence="2" type="ORF">PN838_19405</name>
</gene>
<feature type="transmembrane region" description="Helical" evidence="1">
    <location>
        <begin position="96"/>
        <end position="115"/>
    </location>
</feature>
<accession>A0ABT5FH40</accession>
<evidence type="ECO:0000313" key="2">
    <source>
        <dbReference type="EMBL" id="MDC2890512.1"/>
    </source>
</evidence>
<keyword evidence="1" id="KW-1133">Transmembrane helix</keyword>
<keyword evidence="1" id="KW-0472">Membrane</keyword>
<name>A0ABT5FH40_9GAMM</name>
<sequence>MEFDKEKYKIWKLPHPMLIHWVVNPRLAFNELILGQRIPKITLIDKTSDAPLMERQYIPCPHCNTIHNGLLWAKRGAYKNWFGFMCPTCENVIPCLWNFTSLVLLAITFPIWGWFRKPLKTKWLKFKKAELLNSPEAELPTAKQTPWLKMGLIYGALMFCFTAAPKIVSGELTSTGIAVQVGIWLFAGLAFGGVMKLVLGRSKVQ</sequence>
<reference evidence="2 3" key="1">
    <citation type="submission" date="2023-01" db="EMBL/GenBank/DDBJ databases">
        <title>Psychrosphaera sp. nov., isolated from marine algae.</title>
        <authorList>
            <person name="Bayburt H."/>
            <person name="Choi B.J."/>
            <person name="Kim J.M."/>
            <person name="Choi D.G."/>
            <person name="Jeon C.O."/>
        </authorList>
    </citation>
    <scope>NUCLEOTIDE SEQUENCE [LARGE SCALE GENOMIC DNA]</scope>
    <source>
        <strain evidence="2 3">G1-22</strain>
    </source>
</reference>
<evidence type="ECO:0000256" key="1">
    <source>
        <dbReference type="SAM" id="Phobius"/>
    </source>
</evidence>
<evidence type="ECO:0000313" key="3">
    <source>
        <dbReference type="Proteomes" id="UP001528411"/>
    </source>
</evidence>
<feature type="transmembrane region" description="Helical" evidence="1">
    <location>
        <begin position="177"/>
        <end position="199"/>
    </location>
</feature>
<keyword evidence="1" id="KW-0812">Transmembrane</keyword>
<dbReference type="Proteomes" id="UP001528411">
    <property type="component" value="Unassembled WGS sequence"/>
</dbReference>
<comment type="caution">
    <text evidence="2">The sequence shown here is derived from an EMBL/GenBank/DDBJ whole genome shotgun (WGS) entry which is preliminary data.</text>
</comment>
<feature type="transmembrane region" description="Helical" evidence="1">
    <location>
        <begin position="147"/>
        <end position="165"/>
    </location>
</feature>
<dbReference type="EMBL" id="JAQOMS010000002">
    <property type="protein sequence ID" value="MDC2890512.1"/>
    <property type="molecule type" value="Genomic_DNA"/>
</dbReference>